<dbReference type="EMBL" id="JAPWTJ010000058">
    <property type="protein sequence ID" value="KAJ8983846.1"/>
    <property type="molecule type" value="Genomic_DNA"/>
</dbReference>
<protein>
    <submittedName>
        <fullName evidence="1">Uncharacterized protein</fullName>
    </submittedName>
</protein>
<organism evidence="1 2">
    <name type="scientific">Molorchus minor</name>
    <dbReference type="NCBI Taxonomy" id="1323400"/>
    <lineage>
        <taxon>Eukaryota</taxon>
        <taxon>Metazoa</taxon>
        <taxon>Ecdysozoa</taxon>
        <taxon>Arthropoda</taxon>
        <taxon>Hexapoda</taxon>
        <taxon>Insecta</taxon>
        <taxon>Pterygota</taxon>
        <taxon>Neoptera</taxon>
        <taxon>Endopterygota</taxon>
        <taxon>Coleoptera</taxon>
        <taxon>Polyphaga</taxon>
        <taxon>Cucujiformia</taxon>
        <taxon>Chrysomeloidea</taxon>
        <taxon>Cerambycidae</taxon>
        <taxon>Lamiinae</taxon>
        <taxon>Monochamini</taxon>
        <taxon>Molorchus</taxon>
    </lineage>
</organism>
<reference evidence="1" key="1">
    <citation type="journal article" date="2023" name="Insect Mol. Biol.">
        <title>Genome sequencing provides insights into the evolution of gene families encoding plant cell wall-degrading enzymes in longhorned beetles.</title>
        <authorList>
            <person name="Shin N.R."/>
            <person name="Okamura Y."/>
            <person name="Kirsch R."/>
            <person name="Pauchet Y."/>
        </authorList>
    </citation>
    <scope>NUCLEOTIDE SEQUENCE</scope>
    <source>
        <strain evidence="1">MMC_N1</strain>
    </source>
</reference>
<dbReference type="Proteomes" id="UP001162164">
    <property type="component" value="Unassembled WGS sequence"/>
</dbReference>
<gene>
    <name evidence="1" type="ORF">NQ317_016451</name>
</gene>
<accession>A0ABQ9K193</accession>
<evidence type="ECO:0000313" key="1">
    <source>
        <dbReference type="EMBL" id="KAJ8983846.1"/>
    </source>
</evidence>
<comment type="caution">
    <text evidence="1">The sequence shown here is derived from an EMBL/GenBank/DDBJ whole genome shotgun (WGS) entry which is preliminary data.</text>
</comment>
<name>A0ABQ9K193_9CUCU</name>
<sequence>MSSTARLVLNRRFQPSIEGNYLGGELLRKGLFTEKPSRRSHKLALTITVPIKIYFANRIRINMYISYNDDKRAFLIAQASDDLKPLVVAAETNLLLFAMAPWERLKFILVTHLLYSPEKTQKTRDITNSRAGEPYLFYTSKDPPGIPIGTFMNNDVRSKLTKEITKCSLFNRIFSVYLQYFSFIAEKSIVIYAVATTTFLKKVIRELQDIHETGYFTAQPSLDDHWQQEPYPILVRIMF</sequence>
<proteinExistence type="predicted"/>
<evidence type="ECO:0000313" key="2">
    <source>
        <dbReference type="Proteomes" id="UP001162164"/>
    </source>
</evidence>
<keyword evidence="2" id="KW-1185">Reference proteome</keyword>